<dbReference type="HAMAP" id="MF_00235">
    <property type="entry name" value="Adenylate_kinase_Adk"/>
    <property type="match status" value="1"/>
</dbReference>
<feature type="compositionally biased region" description="Low complexity" evidence="6">
    <location>
        <begin position="151"/>
        <end position="168"/>
    </location>
</feature>
<feature type="compositionally biased region" description="Low complexity" evidence="6">
    <location>
        <begin position="1"/>
        <end position="18"/>
    </location>
</feature>
<dbReference type="Gene3D" id="3.40.50.300">
    <property type="entry name" value="P-loop containing nucleotide triphosphate hydrolases"/>
    <property type="match status" value="1"/>
</dbReference>
<comment type="similarity">
    <text evidence="1 5">Belongs to the adenylate kinase family.</text>
</comment>
<gene>
    <name evidence="7" type="ORF">CAUS1442_LOCUS10234</name>
</gene>
<evidence type="ECO:0000256" key="3">
    <source>
        <dbReference type="ARBA" id="ARBA00022741"/>
    </source>
</evidence>
<dbReference type="EMBL" id="HBEF01016379">
    <property type="protein sequence ID" value="CAD8338106.1"/>
    <property type="molecule type" value="Transcribed_RNA"/>
</dbReference>
<dbReference type="SUPFAM" id="SSF52540">
    <property type="entry name" value="P-loop containing nucleoside triphosphate hydrolases"/>
    <property type="match status" value="1"/>
</dbReference>
<proteinExistence type="inferred from homology"/>
<evidence type="ECO:0000256" key="2">
    <source>
        <dbReference type="ARBA" id="ARBA00022679"/>
    </source>
</evidence>
<name>A0A7R9ZPN1_9STRA</name>
<dbReference type="SUPFAM" id="SSF57774">
    <property type="entry name" value="Microbial and mitochondrial ADK, insert 'zinc finger' domain"/>
    <property type="match status" value="1"/>
</dbReference>
<dbReference type="InterPro" id="IPR000850">
    <property type="entry name" value="Adenylat/UMP-CMP_kin"/>
</dbReference>
<feature type="region of interest" description="Disordered" evidence="6">
    <location>
        <begin position="1"/>
        <end position="35"/>
    </location>
</feature>
<dbReference type="Pfam" id="PF00406">
    <property type="entry name" value="ADK"/>
    <property type="match status" value="1"/>
</dbReference>
<feature type="region of interest" description="Disordered" evidence="6">
    <location>
        <begin position="411"/>
        <end position="450"/>
    </location>
</feature>
<dbReference type="PROSITE" id="PS00113">
    <property type="entry name" value="ADENYLATE_KINASE"/>
    <property type="match status" value="1"/>
</dbReference>
<evidence type="ECO:0000313" key="7">
    <source>
        <dbReference type="EMBL" id="CAD8338106.1"/>
    </source>
</evidence>
<keyword evidence="3" id="KW-0547">Nucleotide-binding</keyword>
<feature type="region of interest" description="Disordered" evidence="6">
    <location>
        <begin position="138"/>
        <end position="173"/>
    </location>
</feature>
<feature type="compositionally biased region" description="Basic residues" evidence="6">
    <location>
        <begin position="25"/>
        <end position="35"/>
    </location>
</feature>
<evidence type="ECO:0000256" key="6">
    <source>
        <dbReference type="SAM" id="MobiDB-lite"/>
    </source>
</evidence>
<reference evidence="7" key="1">
    <citation type="submission" date="2021-01" db="EMBL/GenBank/DDBJ databases">
        <authorList>
            <person name="Corre E."/>
            <person name="Pelletier E."/>
            <person name="Niang G."/>
            <person name="Scheremetjew M."/>
            <person name="Finn R."/>
            <person name="Kale V."/>
            <person name="Holt S."/>
            <person name="Cochrane G."/>
            <person name="Meng A."/>
            <person name="Brown T."/>
            <person name="Cohen L."/>
        </authorList>
    </citation>
    <scope>NUCLEOTIDE SEQUENCE</scope>
    <source>
        <strain evidence="7">CCMP3328</strain>
    </source>
</reference>
<feature type="compositionally biased region" description="Basic residues" evidence="6">
    <location>
        <begin position="429"/>
        <end position="450"/>
    </location>
</feature>
<dbReference type="InterPro" id="IPR033690">
    <property type="entry name" value="Adenylat_kinase_CS"/>
</dbReference>
<accession>A0A7R9ZPN1</accession>
<keyword evidence="2 5" id="KW-0808">Transferase</keyword>
<dbReference type="InterPro" id="IPR006259">
    <property type="entry name" value="Adenyl_kin_sub"/>
</dbReference>
<dbReference type="GO" id="GO:0005524">
    <property type="term" value="F:ATP binding"/>
    <property type="evidence" value="ECO:0007669"/>
    <property type="project" value="InterPro"/>
</dbReference>
<organism evidence="7">
    <name type="scientific">Craspedostauros australis</name>
    <dbReference type="NCBI Taxonomy" id="1486917"/>
    <lineage>
        <taxon>Eukaryota</taxon>
        <taxon>Sar</taxon>
        <taxon>Stramenopiles</taxon>
        <taxon>Ochrophyta</taxon>
        <taxon>Bacillariophyta</taxon>
        <taxon>Bacillariophyceae</taxon>
        <taxon>Bacillariophycidae</taxon>
        <taxon>Naviculales</taxon>
        <taxon>Naviculaceae</taxon>
        <taxon>Craspedostauros</taxon>
    </lineage>
</organism>
<dbReference type="PRINTS" id="PR00094">
    <property type="entry name" value="ADENYLTKNASE"/>
</dbReference>
<dbReference type="GO" id="GO:0004017">
    <property type="term" value="F:AMP kinase activity"/>
    <property type="evidence" value="ECO:0007669"/>
    <property type="project" value="InterPro"/>
</dbReference>
<sequence>MHLSMTTGATTITSTPSTHNDHHTTAVRRRQRRGTTMRANFELRTVFMAATTSLLALHGMSTCDAFHQTRLREATLAGAPVLEASSHLVPTVATVNVEVLEGLNRLINRDPAHWNSPFPFTARGEGRHEELIHPVAFLRQPKHHTQQARASSRTPTSPSRLPSTSTPSVASPKSVVFLGGPASGKGTQCKLLAQRQGLVHLSTGDMLREAVKQQSEEGMKAKSFMGAGELVPDEVVAGIISERLQDEDCQSRGYILDGFPRTRQQARFLKDSGISPDVTVLLDVPEDQLIQRVVGRRLDPETGKIYHLQYLPPPQEVKSRLLHRDDDRIETVAPRIRRYNENLEDIIEELEKDAPFFRVDGCGEVDDVSSRIQSALKSVEPSSQRLLTSEGWLQNFEAAELEASSPSYALMSEEQLSSSQHEITEEHGNRHRRHSHNHHHRHRHPVHGVA</sequence>
<keyword evidence="4 5" id="KW-0418">Kinase</keyword>
<evidence type="ECO:0000256" key="5">
    <source>
        <dbReference type="RuleBase" id="RU003330"/>
    </source>
</evidence>
<evidence type="ECO:0000256" key="4">
    <source>
        <dbReference type="ARBA" id="ARBA00022777"/>
    </source>
</evidence>
<dbReference type="AlphaFoldDB" id="A0A7R9ZPN1"/>
<evidence type="ECO:0000256" key="1">
    <source>
        <dbReference type="ARBA" id="ARBA00007220"/>
    </source>
</evidence>
<protein>
    <recommendedName>
        <fullName evidence="8">Adenylate kinase active site lid domain-containing protein</fullName>
    </recommendedName>
</protein>
<dbReference type="InterPro" id="IPR027417">
    <property type="entry name" value="P-loop_NTPase"/>
</dbReference>
<dbReference type="CDD" id="cd01428">
    <property type="entry name" value="ADK"/>
    <property type="match status" value="1"/>
</dbReference>
<dbReference type="InterPro" id="IPR036193">
    <property type="entry name" value="ADK_active_lid_dom_sf"/>
</dbReference>
<evidence type="ECO:0008006" key="8">
    <source>
        <dbReference type="Google" id="ProtNLM"/>
    </source>
</evidence>
<dbReference type="PANTHER" id="PTHR23359">
    <property type="entry name" value="NUCLEOTIDE KINASE"/>
    <property type="match status" value="1"/>
</dbReference>
<dbReference type="NCBIfam" id="TIGR01351">
    <property type="entry name" value="adk"/>
    <property type="match status" value="1"/>
</dbReference>